<dbReference type="AlphaFoldDB" id="A0A3B0SLG2"/>
<dbReference type="Gene3D" id="3.10.450.710">
    <property type="entry name" value="Tgt2/MlaC"/>
    <property type="match status" value="1"/>
</dbReference>
<dbReference type="Pfam" id="PF05494">
    <property type="entry name" value="MlaC"/>
    <property type="match status" value="1"/>
</dbReference>
<gene>
    <name evidence="1" type="ORF">MNBD_ALPHA06-272</name>
</gene>
<dbReference type="InterPro" id="IPR008869">
    <property type="entry name" value="MlaC/ttg2D"/>
</dbReference>
<accession>A0A3B0SLG2</accession>
<proteinExistence type="predicted"/>
<dbReference type="EMBL" id="UOEE01000327">
    <property type="protein sequence ID" value="VAW01827.1"/>
    <property type="molecule type" value="Genomic_DNA"/>
</dbReference>
<evidence type="ECO:0000313" key="1">
    <source>
        <dbReference type="EMBL" id="VAW01827.1"/>
    </source>
</evidence>
<reference evidence="1" key="1">
    <citation type="submission" date="2018-06" db="EMBL/GenBank/DDBJ databases">
        <authorList>
            <person name="Zhirakovskaya E."/>
        </authorList>
    </citation>
    <scope>NUCLEOTIDE SEQUENCE</scope>
</reference>
<sequence length="204" mass="22291">MNVFTKILLPLIMAITLVASPALAGPTEEAFVRDNTAAGLAILRDESLSEAEKSEQFGGFIDQVVDGRKIARFALGKYARKLDKQVFASFQQAFTAYAKGIYQDNLSQFGGETFTVTGSIDRKPGDAIVSTILSGGTVDKPLKVRWRVRTKNDVSKVIDLEAFGVWIAVQQRSEITAYIANHQGDVSAATKMLHARIDHPKTSE</sequence>
<protein>
    <recommendedName>
        <fullName evidence="2">Phospholipid ABC transporter shuttle protein MlaC</fullName>
    </recommendedName>
</protein>
<organism evidence="1">
    <name type="scientific">hydrothermal vent metagenome</name>
    <dbReference type="NCBI Taxonomy" id="652676"/>
    <lineage>
        <taxon>unclassified sequences</taxon>
        <taxon>metagenomes</taxon>
        <taxon>ecological metagenomes</taxon>
    </lineage>
</organism>
<evidence type="ECO:0008006" key="2">
    <source>
        <dbReference type="Google" id="ProtNLM"/>
    </source>
</evidence>
<dbReference type="InterPro" id="IPR042245">
    <property type="entry name" value="Tgt2/MlaC_sf"/>
</dbReference>
<name>A0A3B0SLG2_9ZZZZ</name>